<evidence type="ECO:0000256" key="1">
    <source>
        <dbReference type="SAM" id="MobiDB-lite"/>
    </source>
</evidence>
<dbReference type="PANTHER" id="PTHR31909:SF3">
    <property type="entry name" value="SIMILAR TO PROTEIN C20ORF85 HOMOLOG"/>
    <property type="match status" value="1"/>
</dbReference>
<dbReference type="PANTHER" id="PTHR31909">
    <property type="entry name" value="CHROMOSOME 20 ORF85 FAMILY MEMBER"/>
    <property type="match status" value="1"/>
</dbReference>
<dbReference type="EMBL" id="JAGXEW010000025">
    <property type="protein sequence ID" value="KAK1157599.1"/>
    <property type="molecule type" value="Genomic_DNA"/>
</dbReference>
<name>A0AAD8CV11_ACIOX</name>
<evidence type="ECO:0000313" key="2">
    <source>
        <dbReference type="EMBL" id="KAK1157599.1"/>
    </source>
</evidence>
<dbReference type="Pfam" id="PF14945">
    <property type="entry name" value="LLC1"/>
    <property type="match status" value="1"/>
</dbReference>
<gene>
    <name evidence="2" type="ORF">AOXY_G23724</name>
</gene>
<dbReference type="InterPro" id="IPR020339">
    <property type="entry name" value="C20orf85-like"/>
</dbReference>
<evidence type="ECO:0000313" key="3">
    <source>
        <dbReference type="Proteomes" id="UP001230051"/>
    </source>
</evidence>
<protein>
    <submittedName>
        <fullName evidence="2">Uncharacterized protein</fullName>
    </submittedName>
</protein>
<keyword evidence="3" id="KW-1185">Reference proteome</keyword>
<dbReference type="AlphaFoldDB" id="A0AAD8CV11"/>
<feature type="region of interest" description="Disordered" evidence="1">
    <location>
        <begin position="66"/>
        <end position="91"/>
    </location>
</feature>
<sequence length="136" mass="15347">MAAAKSNTNPAKACNFVGQDQIWKDHVQMEMQAANAWPSTWGFIAQAYKEMVEDDMQMRKSRVKVDLPPHMQTRVPSPPEKYIKVDSSPKLPQTTQGFIGWRSAVPSLGLERFGKVHKGRTSFLKELKWPAEASDS</sequence>
<accession>A0AAD8CV11</accession>
<proteinExistence type="predicted"/>
<organism evidence="2 3">
    <name type="scientific">Acipenser oxyrinchus oxyrinchus</name>
    <dbReference type="NCBI Taxonomy" id="40147"/>
    <lineage>
        <taxon>Eukaryota</taxon>
        <taxon>Metazoa</taxon>
        <taxon>Chordata</taxon>
        <taxon>Craniata</taxon>
        <taxon>Vertebrata</taxon>
        <taxon>Euteleostomi</taxon>
        <taxon>Actinopterygii</taxon>
        <taxon>Chondrostei</taxon>
        <taxon>Acipenseriformes</taxon>
        <taxon>Acipenseridae</taxon>
        <taxon>Acipenser</taxon>
    </lineage>
</organism>
<comment type="caution">
    <text evidence="2">The sequence shown here is derived from an EMBL/GenBank/DDBJ whole genome shotgun (WGS) entry which is preliminary data.</text>
</comment>
<reference evidence="2" key="1">
    <citation type="submission" date="2022-02" db="EMBL/GenBank/DDBJ databases">
        <title>Atlantic sturgeon de novo genome assembly.</title>
        <authorList>
            <person name="Stock M."/>
            <person name="Klopp C."/>
            <person name="Guiguen Y."/>
            <person name="Cabau C."/>
            <person name="Parinello H."/>
            <person name="Santidrian Yebra-Pimentel E."/>
            <person name="Kuhl H."/>
            <person name="Dirks R.P."/>
            <person name="Guessner J."/>
            <person name="Wuertz S."/>
            <person name="Du K."/>
            <person name="Schartl M."/>
        </authorList>
    </citation>
    <scope>NUCLEOTIDE SEQUENCE</scope>
    <source>
        <strain evidence="2">STURGEONOMICS-FGT-2020</strain>
        <tissue evidence="2">Whole blood</tissue>
    </source>
</reference>
<dbReference type="Proteomes" id="UP001230051">
    <property type="component" value="Unassembled WGS sequence"/>
</dbReference>